<dbReference type="EMBL" id="BMFO01000004">
    <property type="protein sequence ID" value="GGF97376.1"/>
    <property type="molecule type" value="Genomic_DNA"/>
</dbReference>
<dbReference type="PROSITE" id="PS01137">
    <property type="entry name" value="TATD_1"/>
    <property type="match status" value="1"/>
</dbReference>
<reference evidence="5" key="2">
    <citation type="submission" date="2020-09" db="EMBL/GenBank/DDBJ databases">
        <authorList>
            <person name="Sun Q."/>
            <person name="Zhou Y."/>
        </authorList>
    </citation>
    <scope>NUCLEOTIDE SEQUENCE</scope>
    <source>
        <strain evidence="5">CGMCC 1.12726</strain>
    </source>
</reference>
<dbReference type="InterPro" id="IPR001130">
    <property type="entry name" value="TatD-like"/>
</dbReference>
<gene>
    <name evidence="5" type="ORF">GCM10010960_18840</name>
</gene>
<dbReference type="FunFam" id="3.20.20.140:FF:000005">
    <property type="entry name" value="TatD family hydrolase"/>
    <property type="match status" value="1"/>
</dbReference>
<dbReference type="SUPFAM" id="SSF51556">
    <property type="entry name" value="Metallo-dependent hydrolases"/>
    <property type="match status" value="1"/>
</dbReference>
<evidence type="ECO:0000313" key="6">
    <source>
        <dbReference type="Proteomes" id="UP000632858"/>
    </source>
</evidence>
<dbReference type="PANTHER" id="PTHR46124">
    <property type="entry name" value="D-AMINOACYL-TRNA DEACYLASE"/>
    <property type="match status" value="1"/>
</dbReference>
<dbReference type="InterPro" id="IPR018228">
    <property type="entry name" value="DNase_TatD-rel_CS"/>
</dbReference>
<evidence type="ECO:0000256" key="2">
    <source>
        <dbReference type="ARBA" id="ARBA00022723"/>
    </source>
</evidence>
<feature type="binding site" evidence="4">
    <location>
        <position position="129"/>
    </location>
    <ligand>
        <name>a divalent metal cation</name>
        <dbReference type="ChEBI" id="CHEBI:60240"/>
        <label>2</label>
    </ligand>
</feature>
<dbReference type="RefSeq" id="WP_188450146.1">
    <property type="nucleotide sequence ID" value="NZ_BMFO01000004.1"/>
</dbReference>
<dbReference type="GO" id="GO:0016788">
    <property type="term" value="F:hydrolase activity, acting on ester bonds"/>
    <property type="evidence" value="ECO:0007669"/>
    <property type="project" value="InterPro"/>
</dbReference>
<dbReference type="Gene3D" id="3.20.20.140">
    <property type="entry name" value="Metal-dependent hydrolases"/>
    <property type="match status" value="1"/>
</dbReference>
<accession>A0A917CSG7</accession>
<protein>
    <submittedName>
        <fullName evidence="5">Uncharacterized protein</fullName>
    </submittedName>
</protein>
<feature type="binding site" evidence="4">
    <location>
        <position position="7"/>
    </location>
    <ligand>
        <name>a divalent metal cation</name>
        <dbReference type="ChEBI" id="CHEBI:60240"/>
        <label>1</label>
    </ligand>
</feature>
<dbReference type="PANTHER" id="PTHR46124:SF3">
    <property type="entry name" value="HYDROLASE"/>
    <property type="match status" value="1"/>
</dbReference>
<dbReference type="GO" id="GO:0005829">
    <property type="term" value="C:cytosol"/>
    <property type="evidence" value="ECO:0007669"/>
    <property type="project" value="TreeGrafter"/>
</dbReference>
<dbReference type="GO" id="GO:0046872">
    <property type="term" value="F:metal ion binding"/>
    <property type="evidence" value="ECO:0007669"/>
    <property type="project" value="UniProtKB-KW"/>
</dbReference>
<keyword evidence="6" id="KW-1185">Reference proteome</keyword>
<proteinExistence type="inferred from homology"/>
<comment type="similarity">
    <text evidence="1">Belongs to the metallo-dependent hydrolases superfamily. TatD-type hydrolase family.</text>
</comment>
<evidence type="ECO:0000256" key="4">
    <source>
        <dbReference type="PIRSR" id="PIRSR005902-1"/>
    </source>
</evidence>
<dbReference type="PROSITE" id="PS01090">
    <property type="entry name" value="TATD_2"/>
    <property type="match status" value="1"/>
</dbReference>
<evidence type="ECO:0000256" key="3">
    <source>
        <dbReference type="ARBA" id="ARBA00022801"/>
    </source>
</evidence>
<reference evidence="5" key="1">
    <citation type="journal article" date="2014" name="Int. J. Syst. Evol. Microbiol.">
        <title>Complete genome sequence of Corynebacterium casei LMG S-19264T (=DSM 44701T), isolated from a smear-ripened cheese.</title>
        <authorList>
            <consortium name="US DOE Joint Genome Institute (JGI-PGF)"/>
            <person name="Walter F."/>
            <person name="Albersmeier A."/>
            <person name="Kalinowski J."/>
            <person name="Ruckert C."/>
        </authorList>
    </citation>
    <scope>NUCLEOTIDE SEQUENCE</scope>
    <source>
        <strain evidence="5">CGMCC 1.12726</strain>
    </source>
</reference>
<evidence type="ECO:0000313" key="5">
    <source>
        <dbReference type="EMBL" id="GGF97376.1"/>
    </source>
</evidence>
<feature type="binding site" evidence="4">
    <location>
        <position position="152"/>
    </location>
    <ligand>
        <name>a divalent metal cation</name>
        <dbReference type="ChEBI" id="CHEBI:60240"/>
        <label>2</label>
    </ligand>
</feature>
<dbReference type="CDD" id="cd01310">
    <property type="entry name" value="TatD_DNAse"/>
    <property type="match status" value="1"/>
</dbReference>
<name>A0A917CSG7_9GAMM</name>
<dbReference type="InterPro" id="IPR032466">
    <property type="entry name" value="Metal_Hydrolase"/>
</dbReference>
<dbReference type="AlphaFoldDB" id="A0A917CSG7"/>
<keyword evidence="2 4" id="KW-0479">Metal-binding</keyword>
<dbReference type="PIRSF" id="PIRSF005902">
    <property type="entry name" value="DNase_TatD"/>
    <property type="match status" value="1"/>
</dbReference>
<feature type="binding site" evidence="4">
    <location>
        <position position="93"/>
    </location>
    <ligand>
        <name>a divalent metal cation</name>
        <dbReference type="ChEBI" id="CHEBI:60240"/>
        <label>1</label>
    </ligand>
</feature>
<comment type="caution">
    <text evidence="5">The sequence shown here is derived from an EMBL/GenBank/DDBJ whole genome shotgun (WGS) entry which is preliminary data.</text>
</comment>
<sequence length="255" mass="27635">MRLVDSHCHLDVADFTDDLPQVLARGREAGISAFAVPAIAFAGWPGLAALATAEPDIKPAYGLHPMFIAEHTQTHLDALPDWLARPECVAVGECGLDFFVPGLDVAHQERVFIEHIRQAKAFGKPLIMHARKATERVIQLLRRHGPVSGVVHSYSGSLEQARQLADMGFLLGIGGPITYPRSTRLQAIVRELPLAHLLLETDAPDQPMCGEQGQRNEPAKLAKVLQAVAMLRGRPPADIAEATTANAERLFGFAA</sequence>
<dbReference type="Pfam" id="PF01026">
    <property type="entry name" value="TatD_DNase"/>
    <property type="match status" value="1"/>
</dbReference>
<evidence type="ECO:0000256" key="1">
    <source>
        <dbReference type="ARBA" id="ARBA00009275"/>
    </source>
</evidence>
<keyword evidence="3" id="KW-0378">Hydrolase</keyword>
<feature type="binding site" evidence="4">
    <location>
        <position position="9"/>
    </location>
    <ligand>
        <name>a divalent metal cation</name>
        <dbReference type="ChEBI" id="CHEBI:60240"/>
        <label>1</label>
    </ligand>
</feature>
<feature type="binding site" evidence="4">
    <location>
        <position position="202"/>
    </location>
    <ligand>
        <name>a divalent metal cation</name>
        <dbReference type="ChEBI" id="CHEBI:60240"/>
        <label>1</label>
    </ligand>
</feature>
<dbReference type="Proteomes" id="UP000632858">
    <property type="component" value="Unassembled WGS sequence"/>
</dbReference>
<organism evidence="5 6">
    <name type="scientific">Arenimonas maotaiensis</name>
    <dbReference type="NCBI Taxonomy" id="1446479"/>
    <lineage>
        <taxon>Bacteria</taxon>
        <taxon>Pseudomonadati</taxon>
        <taxon>Pseudomonadota</taxon>
        <taxon>Gammaproteobacteria</taxon>
        <taxon>Lysobacterales</taxon>
        <taxon>Lysobacteraceae</taxon>
        <taxon>Arenimonas</taxon>
    </lineage>
</organism>